<gene>
    <name evidence="1" type="ORF">BDV98DRAFT_231162</name>
</gene>
<sequence>MSFNLNCSLHAPFPSWLRHVNIKKPPATSQAYCMCPFLPDLDTSASRDLLQRQMLTICALPGRAHSPRLRRFRVVHVLCEPTPRLPPSLSTLLFSVVRS</sequence>
<reference evidence="1 2" key="1">
    <citation type="journal article" date="2019" name="Nat. Ecol. Evol.">
        <title>Megaphylogeny resolves global patterns of mushroom evolution.</title>
        <authorList>
            <person name="Varga T."/>
            <person name="Krizsan K."/>
            <person name="Foldi C."/>
            <person name="Dima B."/>
            <person name="Sanchez-Garcia M."/>
            <person name="Sanchez-Ramirez S."/>
            <person name="Szollosi G.J."/>
            <person name="Szarkandi J.G."/>
            <person name="Papp V."/>
            <person name="Albert L."/>
            <person name="Andreopoulos W."/>
            <person name="Angelini C."/>
            <person name="Antonin V."/>
            <person name="Barry K.W."/>
            <person name="Bougher N.L."/>
            <person name="Buchanan P."/>
            <person name="Buyck B."/>
            <person name="Bense V."/>
            <person name="Catcheside P."/>
            <person name="Chovatia M."/>
            <person name="Cooper J."/>
            <person name="Damon W."/>
            <person name="Desjardin D."/>
            <person name="Finy P."/>
            <person name="Geml J."/>
            <person name="Haridas S."/>
            <person name="Hughes K."/>
            <person name="Justo A."/>
            <person name="Karasinski D."/>
            <person name="Kautmanova I."/>
            <person name="Kiss B."/>
            <person name="Kocsube S."/>
            <person name="Kotiranta H."/>
            <person name="LaButti K.M."/>
            <person name="Lechner B.E."/>
            <person name="Liimatainen K."/>
            <person name="Lipzen A."/>
            <person name="Lukacs Z."/>
            <person name="Mihaltcheva S."/>
            <person name="Morgado L.N."/>
            <person name="Niskanen T."/>
            <person name="Noordeloos M.E."/>
            <person name="Ohm R.A."/>
            <person name="Ortiz-Santana B."/>
            <person name="Ovrebo C."/>
            <person name="Racz N."/>
            <person name="Riley R."/>
            <person name="Savchenko A."/>
            <person name="Shiryaev A."/>
            <person name="Soop K."/>
            <person name="Spirin V."/>
            <person name="Szebenyi C."/>
            <person name="Tomsovsky M."/>
            <person name="Tulloss R.E."/>
            <person name="Uehling J."/>
            <person name="Grigoriev I.V."/>
            <person name="Vagvolgyi C."/>
            <person name="Papp T."/>
            <person name="Martin F.M."/>
            <person name="Miettinen O."/>
            <person name="Hibbett D.S."/>
            <person name="Nagy L.G."/>
        </authorList>
    </citation>
    <scope>NUCLEOTIDE SEQUENCE [LARGE SCALE GENOMIC DNA]</scope>
    <source>
        <strain evidence="1 2">CBS 309.79</strain>
    </source>
</reference>
<evidence type="ECO:0000313" key="1">
    <source>
        <dbReference type="EMBL" id="TFL05710.1"/>
    </source>
</evidence>
<dbReference type="EMBL" id="ML178816">
    <property type="protein sequence ID" value="TFL05710.1"/>
    <property type="molecule type" value="Genomic_DNA"/>
</dbReference>
<name>A0A5C3QY52_9AGAR</name>
<dbReference type="AlphaFoldDB" id="A0A5C3QY52"/>
<protein>
    <submittedName>
        <fullName evidence="1">Uncharacterized protein</fullName>
    </submittedName>
</protein>
<accession>A0A5C3QY52</accession>
<keyword evidence="2" id="KW-1185">Reference proteome</keyword>
<dbReference type="Proteomes" id="UP000305067">
    <property type="component" value="Unassembled WGS sequence"/>
</dbReference>
<proteinExistence type="predicted"/>
<evidence type="ECO:0000313" key="2">
    <source>
        <dbReference type="Proteomes" id="UP000305067"/>
    </source>
</evidence>
<organism evidence="1 2">
    <name type="scientific">Pterulicium gracile</name>
    <dbReference type="NCBI Taxonomy" id="1884261"/>
    <lineage>
        <taxon>Eukaryota</taxon>
        <taxon>Fungi</taxon>
        <taxon>Dikarya</taxon>
        <taxon>Basidiomycota</taxon>
        <taxon>Agaricomycotina</taxon>
        <taxon>Agaricomycetes</taxon>
        <taxon>Agaricomycetidae</taxon>
        <taxon>Agaricales</taxon>
        <taxon>Pleurotineae</taxon>
        <taxon>Pterulaceae</taxon>
        <taxon>Pterulicium</taxon>
    </lineage>
</organism>